<name>A0A4Y7RFF7_9FIRM</name>
<dbReference type="EMBL" id="QFGA01000001">
    <property type="protein sequence ID" value="TEB07738.1"/>
    <property type="molecule type" value="Genomic_DNA"/>
</dbReference>
<protein>
    <submittedName>
        <fullName evidence="1">Uncharacterized protein</fullName>
    </submittedName>
</protein>
<gene>
    <name evidence="1" type="ORF">Psch_01293</name>
</gene>
<dbReference type="RefSeq" id="WP_190239557.1">
    <property type="nucleotide sequence ID" value="NZ_QFGA01000001.1"/>
</dbReference>
<keyword evidence="2" id="KW-1185">Reference proteome</keyword>
<proteinExistence type="predicted"/>
<accession>A0A4Y7RFF7</accession>
<sequence>MREFAFYMEEMKKSKKKLKQFRTEAIRAGFKKAWGDKDKDYQTIVDIGQRLPESLLQEDGDFIL</sequence>
<evidence type="ECO:0000313" key="2">
    <source>
        <dbReference type="Proteomes" id="UP000298324"/>
    </source>
</evidence>
<reference evidence="1 2" key="1">
    <citation type="journal article" date="2018" name="Environ. Microbiol.">
        <title>Novel energy conservation strategies and behaviour of Pelotomaculum schinkii driving syntrophic propionate catabolism.</title>
        <authorList>
            <person name="Hidalgo-Ahumada C.A.P."/>
            <person name="Nobu M.K."/>
            <person name="Narihiro T."/>
            <person name="Tamaki H."/>
            <person name="Liu W.T."/>
            <person name="Kamagata Y."/>
            <person name="Stams A.J.M."/>
            <person name="Imachi H."/>
            <person name="Sousa D.Z."/>
        </authorList>
    </citation>
    <scope>NUCLEOTIDE SEQUENCE [LARGE SCALE GENOMIC DNA]</scope>
    <source>
        <strain evidence="1 2">HH</strain>
    </source>
</reference>
<comment type="caution">
    <text evidence="1">The sequence shown here is derived from an EMBL/GenBank/DDBJ whole genome shotgun (WGS) entry which is preliminary data.</text>
</comment>
<dbReference type="Proteomes" id="UP000298324">
    <property type="component" value="Unassembled WGS sequence"/>
</dbReference>
<evidence type="ECO:0000313" key="1">
    <source>
        <dbReference type="EMBL" id="TEB07738.1"/>
    </source>
</evidence>
<organism evidence="1 2">
    <name type="scientific">Pelotomaculum schinkii</name>
    <dbReference type="NCBI Taxonomy" id="78350"/>
    <lineage>
        <taxon>Bacteria</taxon>
        <taxon>Bacillati</taxon>
        <taxon>Bacillota</taxon>
        <taxon>Clostridia</taxon>
        <taxon>Eubacteriales</taxon>
        <taxon>Desulfotomaculaceae</taxon>
        <taxon>Pelotomaculum</taxon>
    </lineage>
</organism>
<dbReference type="AlphaFoldDB" id="A0A4Y7RFF7"/>